<dbReference type="CDD" id="cd17546">
    <property type="entry name" value="REC_hyHK_CKI1_RcsC-like"/>
    <property type="match status" value="1"/>
</dbReference>
<evidence type="ECO:0000256" key="10">
    <source>
        <dbReference type="ARBA" id="ARBA00022989"/>
    </source>
</evidence>
<evidence type="ECO:0000313" key="19">
    <source>
        <dbReference type="Proteomes" id="UP000293331"/>
    </source>
</evidence>
<evidence type="ECO:0000256" key="1">
    <source>
        <dbReference type="ARBA" id="ARBA00000085"/>
    </source>
</evidence>
<keyword evidence="9" id="KW-0067">ATP-binding</keyword>
<dbReference type="FunFam" id="3.30.565.10:FF:000010">
    <property type="entry name" value="Sensor histidine kinase RcsC"/>
    <property type="match status" value="1"/>
</dbReference>
<dbReference type="EMBL" id="SEWG01000003">
    <property type="protein sequence ID" value="RYU90888.1"/>
    <property type="molecule type" value="Genomic_DNA"/>
</dbReference>
<keyword evidence="19" id="KW-1185">Reference proteome</keyword>
<name>A0A4Q5LMH4_9SPHI</name>
<dbReference type="SUPFAM" id="SSF47384">
    <property type="entry name" value="Homodimeric domain of signal transducing histidine kinase"/>
    <property type="match status" value="1"/>
</dbReference>
<dbReference type="SUPFAM" id="SSF63829">
    <property type="entry name" value="Calcium-dependent phosphotriesterase"/>
    <property type="match status" value="1"/>
</dbReference>
<dbReference type="PANTHER" id="PTHR45339">
    <property type="entry name" value="HYBRID SIGNAL TRANSDUCTION HISTIDINE KINASE J"/>
    <property type="match status" value="1"/>
</dbReference>
<keyword evidence="11" id="KW-0902">Two-component regulatory system</keyword>
<evidence type="ECO:0000256" key="13">
    <source>
        <dbReference type="PROSITE-ProRule" id="PRU00169"/>
    </source>
</evidence>
<evidence type="ECO:0000256" key="15">
    <source>
        <dbReference type="SAM" id="Phobius"/>
    </source>
</evidence>
<dbReference type="GO" id="GO:0000155">
    <property type="term" value="F:phosphorelay sensor kinase activity"/>
    <property type="evidence" value="ECO:0007669"/>
    <property type="project" value="InterPro"/>
</dbReference>
<evidence type="ECO:0000256" key="7">
    <source>
        <dbReference type="ARBA" id="ARBA00022741"/>
    </source>
</evidence>
<feature type="transmembrane region" description="Helical" evidence="15">
    <location>
        <begin position="797"/>
        <end position="815"/>
    </location>
</feature>
<dbReference type="PROSITE" id="PS50110">
    <property type="entry name" value="RESPONSE_REGULATORY"/>
    <property type="match status" value="1"/>
</dbReference>
<evidence type="ECO:0000256" key="11">
    <source>
        <dbReference type="ARBA" id="ARBA00023012"/>
    </source>
</evidence>
<dbReference type="PROSITE" id="PS50109">
    <property type="entry name" value="HIS_KIN"/>
    <property type="match status" value="1"/>
</dbReference>
<dbReference type="InterPro" id="IPR011123">
    <property type="entry name" value="Y_Y_Y"/>
</dbReference>
<keyword evidence="12 15" id="KW-0472">Membrane</keyword>
<evidence type="ECO:0000313" key="18">
    <source>
        <dbReference type="EMBL" id="RYU90888.1"/>
    </source>
</evidence>
<evidence type="ECO:0000256" key="3">
    <source>
        <dbReference type="ARBA" id="ARBA00012438"/>
    </source>
</evidence>
<evidence type="ECO:0000259" key="16">
    <source>
        <dbReference type="PROSITE" id="PS50109"/>
    </source>
</evidence>
<dbReference type="SMART" id="SM00448">
    <property type="entry name" value="REC"/>
    <property type="match status" value="1"/>
</dbReference>
<sequence length="1273" mass="143073">MSRRSFRQIPVFIFIMINALSAISIKVCGQYQNAYKTTITISDGLSHSNVKFIFKDRVGYMWFATDDGLNRYDGYSFKIYRHSANDKNSLKINNINTLAEDAAGNLWVGTGGGGLSLYNRNTDSFTNFLPNKNDATTISNDDVTSIYRDRKNNIWVGTYSGLNLLDTVTHQFKRFFYEKDKDYIPEHHIYSVTGDKNGNLWLGTDGGLVQFNYKTGAKKVFAHSAADTKSIASNHIRSLLIKNNGDVWIATADSGLDLFNRKDESFSHHSHQANNKNTITNNSVFCLAVSASGKLWVGTEEGLELFDETSQTFSHGYNKFYNKVNSINYVLDSGNVLRVGTFESGVIKYDNNIPSFIQFSNQKDTPDGLTNNHILSFAEVGNDIWIGTDGGGLNYLDKSALTLTHDKAGITGSKVLSLLKDKNNKIWAGTYGSGLDVIENKTKRIAHYSKGNTAKDLSGNTVFSLMQDKDNDIWVGLDEGGINIIHNSLITTRYRYDIRDTVNCLSNDDVRIIYRDKQNNIWVGTYDGLNLYNPVKHNFKQFKVYNAGLTHNTIADIFEDSKGNLWVGTIGGGLNLYNKKQKRFSAYHFPNGFVYSIINVITEDKHGYLWVSTTNGLVRFKPGTSSFRHFTNLNGLQGPEFSKGAGLVTQSGKLLFGGLNGFNIIDPLNLPVNNKAPQILISGFQLFNKTVTVGDNSPLKQVITQTKEIRLNYRQSVFTIEYTALNYTLPALNQYAYRLRGFEKDWNDVGTQRRATYTNLDPGEYIFEVKAANNDGVWNARPTQLHITIVAPFWMTWWFKVLSVVVVAVILYGYYRFRLSDIRSKQAKLEKLVKQRTAEIEKQASELQDQSEELTAINEELQAQSEELRDQREQELKARMEAERANRAKSIFLATMSHEIRTPMNGVMGMASLLCETKLDPEQREYADTIRISGESLVNVINDILDFSKIESGEMVLDIHEFDPRQCIDEVLRMFNGQAAKSNIRLTYDIDKNIPEKIISDRLRLKQILINLIGNALKFTKTGTVSVTSKLLYLDKGDAKLSFEVKDTGVGISPDKLSRLFRPFSQGDSSTTRKYGGTGLGLVICERLVELLGGTMNIDSALDKGTNVTFSMLCKVMQVDGQLPVTTPQSKGSEAISANFAVKFPLRILVAEDNIINQKVIKQILKKFGYEPFMVNNGREALDITQIEKFDLVLMDVQMPELDGLEATQMIRRQNTHQPVIIAMTASAMPEDKLKCLEAGMNYFMSKPIGFAELLVHLEKAHSDVLKRASSIN</sequence>
<dbReference type="Gene3D" id="3.30.565.10">
    <property type="entry name" value="Histidine kinase-like ATPase, C-terminal domain"/>
    <property type="match status" value="1"/>
</dbReference>
<comment type="caution">
    <text evidence="18">The sequence shown here is derived from an EMBL/GenBank/DDBJ whole genome shotgun (WGS) entry which is preliminary data.</text>
</comment>
<dbReference type="SMART" id="SM00388">
    <property type="entry name" value="HisKA"/>
    <property type="match status" value="1"/>
</dbReference>
<feature type="domain" description="Histidine kinase" evidence="16">
    <location>
        <begin position="895"/>
        <end position="1116"/>
    </location>
</feature>
<dbReference type="Pfam" id="PF00512">
    <property type="entry name" value="HisKA"/>
    <property type="match status" value="1"/>
</dbReference>
<feature type="modified residue" description="4-aspartylphosphate" evidence="13">
    <location>
        <position position="1196"/>
    </location>
</feature>
<dbReference type="Pfam" id="PF07494">
    <property type="entry name" value="Reg_prop"/>
    <property type="match status" value="6"/>
</dbReference>
<feature type="coiled-coil region" evidence="14">
    <location>
        <begin position="830"/>
        <end position="888"/>
    </location>
</feature>
<evidence type="ECO:0000259" key="17">
    <source>
        <dbReference type="PROSITE" id="PS50110"/>
    </source>
</evidence>
<dbReference type="InterPro" id="IPR011047">
    <property type="entry name" value="Quinoprotein_ADH-like_sf"/>
</dbReference>
<dbReference type="SUPFAM" id="SSF52172">
    <property type="entry name" value="CheY-like"/>
    <property type="match status" value="1"/>
</dbReference>
<evidence type="ECO:0000256" key="6">
    <source>
        <dbReference type="ARBA" id="ARBA00022692"/>
    </source>
</evidence>
<evidence type="ECO:0000256" key="8">
    <source>
        <dbReference type="ARBA" id="ARBA00022777"/>
    </source>
</evidence>
<feature type="domain" description="Response regulatory" evidence="17">
    <location>
        <begin position="1147"/>
        <end position="1262"/>
    </location>
</feature>
<evidence type="ECO:0000256" key="14">
    <source>
        <dbReference type="SAM" id="Coils"/>
    </source>
</evidence>
<evidence type="ECO:0000256" key="2">
    <source>
        <dbReference type="ARBA" id="ARBA00004370"/>
    </source>
</evidence>
<dbReference type="PANTHER" id="PTHR45339:SF1">
    <property type="entry name" value="HYBRID SIGNAL TRANSDUCTION HISTIDINE KINASE J"/>
    <property type="match status" value="1"/>
</dbReference>
<keyword evidence="4 13" id="KW-0597">Phosphoprotein</keyword>
<dbReference type="AlphaFoldDB" id="A0A4Q5LMH4"/>
<dbReference type="Gene3D" id="2.60.40.10">
    <property type="entry name" value="Immunoglobulins"/>
    <property type="match status" value="1"/>
</dbReference>
<dbReference type="EC" id="2.7.13.3" evidence="3"/>
<dbReference type="FunFam" id="2.60.40.10:FF:000791">
    <property type="entry name" value="Two-component system sensor histidine kinase/response regulator"/>
    <property type="match status" value="1"/>
</dbReference>
<dbReference type="SUPFAM" id="SSF55874">
    <property type="entry name" value="ATPase domain of HSP90 chaperone/DNA topoisomerase II/histidine kinase"/>
    <property type="match status" value="1"/>
</dbReference>
<proteinExistence type="predicted"/>
<keyword evidence="10 15" id="KW-1133">Transmembrane helix</keyword>
<gene>
    <name evidence="18" type="ORF">EWM62_09630</name>
</gene>
<dbReference type="InterPro" id="IPR001789">
    <property type="entry name" value="Sig_transdc_resp-reg_receiver"/>
</dbReference>
<dbReference type="Gene3D" id="2.130.10.10">
    <property type="entry name" value="YVTN repeat-like/Quinoprotein amine dehydrogenase"/>
    <property type="match status" value="2"/>
</dbReference>
<keyword evidence="14" id="KW-0175">Coiled coil</keyword>
<dbReference type="InterPro" id="IPR013783">
    <property type="entry name" value="Ig-like_fold"/>
</dbReference>
<dbReference type="FunFam" id="1.10.287.130:FF:000004">
    <property type="entry name" value="Ethylene receptor 1"/>
    <property type="match status" value="1"/>
</dbReference>
<dbReference type="InterPro" id="IPR011006">
    <property type="entry name" value="CheY-like_superfamily"/>
</dbReference>
<keyword evidence="5" id="KW-0808">Transferase</keyword>
<dbReference type="PRINTS" id="PR00344">
    <property type="entry name" value="BCTRLSENSOR"/>
</dbReference>
<evidence type="ECO:0000256" key="12">
    <source>
        <dbReference type="ARBA" id="ARBA00023136"/>
    </source>
</evidence>
<dbReference type="Pfam" id="PF07495">
    <property type="entry name" value="Y_Y_Y"/>
    <property type="match status" value="1"/>
</dbReference>
<comment type="catalytic activity">
    <reaction evidence="1">
        <text>ATP + protein L-histidine = ADP + protein N-phospho-L-histidine.</text>
        <dbReference type="EC" id="2.7.13.3"/>
    </reaction>
</comment>
<dbReference type="InterPro" id="IPR003594">
    <property type="entry name" value="HATPase_dom"/>
</dbReference>
<dbReference type="Pfam" id="PF02518">
    <property type="entry name" value="HATPase_c"/>
    <property type="match status" value="1"/>
</dbReference>
<dbReference type="InterPro" id="IPR005467">
    <property type="entry name" value="His_kinase_dom"/>
</dbReference>
<dbReference type="Gene3D" id="3.40.50.2300">
    <property type="match status" value="1"/>
</dbReference>
<dbReference type="CDD" id="cd16922">
    <property type="entry name" value="HATPase_EvgS-ArcB-TorS-like"/>
    <property type="match status" value="1"/>
</dbReference>
<accession>A0A4Q5LMH4</accession>
<dbReference type="InterPro" id="IPR036097">
    <property type="entry name" value="HisK_dim/P_sf"/>
</dbReference>
<evidence type="ECO:0000256" key="9">
    <source>
        <dbReference type="ARBA" id="ARBA00022840"/>
    </source>
</evidence>
<dbReference type="Gene3D" id="1.10.287.130">
    <property type="match status" value="1"/>
</dbReference>
<comment type="subcellular location">
    <subcellularLocation>
        <location evidence="2">Membrane</location>
    </subcellularLocation>
</comment>
<dbReference type="InterPro" id="IPR036890">
    <property type="entry name" value="HATPase_C_sf"/>
</dbReference>
<dbReference type="InterPro" id="IPR015943">
    <property type="entry name" value="WD40/YVTN_repeat-like_dom_sf"/>
</dbReference>
<protein>
    <recommendedName>
        <fullName evidence="3">histidine kinase</fullName>
        <ecNumber evidence="3">2.7.13.3</ecNumber>
    </recommendedName>
</protein>
<dbReference type="GO" id="GO:0016020">
    <property type="term" value="C:membrane"/>
    <property type="evidence" value="ECO:0007669"/>
    <property type="project" value="UniProtKB-SubCell"/>
</dbReference>
<dbReference type="Proteomes" id="UP000293331">
    <property type="component" value="Unassembled WGS sequence"/>
</dbReference>
<dbReference type="SMART" id="SM00387">
    <property type="entry name" value="HATPase_c"/>
    <property type="match status" value="1"/>
</dbReference>
<dbReference type="InterPro" id="IPR004358">
    <property type="entry name" value="Sig_transdc_His_kin-like_C"/>
</dbReference>
<dbReference type="RefSeq" id="WP_129876437.1">
    <property type="nucleotide sequence ID" value="NZ_SEWG01000003.1"/>
</dbReference>
<dbReference type="InterPro" id="IPR011110">
    <property type="entry name" value="Reg_prop"/>
</dbReference>
<dbReference type="Pfam" id="PF00072">
    <property type="entry name" value="Response_reg"/>
    <property type="match status" value="1"/>
</dbReference>
<evidence type="ECO:0000256" key="5">
    <source>
        <dbReference type="ARBA" id="ARBA00022679"/>
    </source>
</evidence>
<evidence type="ECO:0000256" key="4">
    <source>
        <dbReference type="ARBA" id="ARBA00022553"/>
    </source>
</evidence>
<dbReference type="InterPro" id="IPR003661">
    <property type="entry name" value="HisK_dim/P_dom"/>
</dbReference>
<dbReference type="CDD" id="cd00082">
    <property type="entry name" value="HisKA"/>
    <property type="match status" value="1"/>
</dbReference>
<reference evidence="18 19" key="1">
    <citation type="submission" date="2019-02" db="EMBL/GenBank/DDBJ databases">
        <title>Bacterial novel species Mucilaginibacter sp. 17JY9-4 isolated from soil.</title>
        <authorList>
            <person name="Jung H.-Y."/>
        </authorList>
    </citation>
    <scope>NUCLEOTIDE SEQUENCE [LARGE SCALE GENOMIC DNA]</scope>
    <source>
        <strain evidence="18 19">17JY9-4</strain>
    </source>
</reference>
<organism evidence="18 19">
    <name type="scientific">Mucilaginibacter terrigena</name>
    <dbReference type="NCBI Taxonomy" id="2492395"/>
    <lineage>
        <taxon>Bacteria</taxon>
        <taxon>Pseudomonadati</taxon>
        <taxon>Bacteroidota</taxon>
        <taxon>Sphingobacteriia</taxon>
        <taxon>Sphingobacteriales</taxon>
        <taxon>Sphingobacteriaceae</taxon>
        <taxon>Mucilaginibacter</taxon>
    </lineage>
</organism>
<keyword evidence="8 18" id="KW-0418">Kinase</keyword>
<keyword evidence="7" id="KW-0547">Nucleotide-binding</keyword>
<keyword evidence="6 15" id="KW-0812">Transmembrane</keyword>
<dbReference type="OrthoDB" id="9809670at2"/>
<dbReference type="SUPFAM" id="SSF50998">
    <property type="entry name" value="Quinoprotein alcohol dehydrogenase-like"/>
    <property type="match status" value="1"/>
</dbReference>
<dbReference type="GO" id="GO:0005524">
    <property type="term" value="F:ATP binding"/>
    <property type="evidence" value="ECO:0007669"/>
    <property type="project" value="UniProtKB-KW"/>
</dbReference>